<dbReference type="Proteomes" id="UP001295684">
    <property type="component" value="Unassembled WGS sequence"/>
</dbReference>
<keyword evidence="5" id="KW-1185">Reference proteome</keyword>
<reference evidence="4" key="1">
    <citation type="submission" date="2023-07" db="EMBL/GenBank/DDBJ databases">
        <authorList>
            <consortium name="AG Swart"/>
            <person name="Singh M."/>
            <person name="Singh A."/>
            <person name="Seah K."/>
            <person name="Emmerich C."/>
        </authorList>
    </citation>
    <scope>NUCLEOTIDE SEQUENCE</scope>
    <source>
        <strain evidence="4">DP1</strain>
    </source>
</reference>
<feature type="domain" description="UDENN" evidence="3">
    <location>
        <begin position="410"/>
        <end position="896"/>
    </location>
</feature>
<dbReference type="SMART" id="SM00799">
    <property type="entry name" value="DENN"/>
    <property type="match status" value="1"/>
</dbReference>
<feature type="coiled-coil region" evidence="1">
    <location>
        <begin position="8"/>
        <end position="42"/>
    </location>
</feature>
<name>A0AAD1Y287_EUPCR</name>
<dbReference type="InterPro" id="IPR037516">
    <property type="entry name" value="Tripartite_DENN"/>
</dbReference>
<protein>
    <recommendedName>
        <fullName evidence="3">UDENN domain-containing protein</fullName>
    </recommendedName>
</protein>
<gene>
    <name evidence="4" type="ORF">ECRASSUSDP1_LOCUS24771</name>
</gene>
<dbReference type="InterPro" id="IPR051942">
    <property type="entry name" value="DENN_domain_containing_2"/>
</dbReference>
<dbReference type="CDD" id="cd14686">
    <property type="entry name" value="bZIP"/>
    <property type="match status" value="1"/>
</dbReference>
<dbReference type="PANTHER" id="PTHR15288:SF0">
    <property type="entry name" value="UDENN DOMAIN-CONTAINING PROTEIN"/>
    <property type="match status" value="1"/>
</dbReference>
<evidence type="ECO:0000256" key="2">
    <source>
        <dbReference type="SAM" id="MobiDB-lite"/>
    </source>
</evidence>
<dbReference type="AlphaFoldDB" id="A0AAD1Y287"/>
<accession>A0AAD1Y287</accession>
<evidence type="ECO:0000259" key="3">
    <source>
        <dbReference type="PROSITE" id="PS50211"/>
    </source>
</evidence>
<dbReference type="InterPro" id="IPR043153">
    <property type="entry name" value="DENN_C"/>
</dbReference>
<feature type="region of interest" description="Disordered" evidence="2">
    <location>
        <begin position="219"/>
        <end position="251"/>
    </location>
</feature>
<sequence>MNTERPSRIGAKKTYAQLEQENKELKLELRQLRRENKRIVVENMSLRKGVGSCSKTNEALKGNGRTTEITDRMDTTYTQNYTEKGRDTFDAHDVVIDKDLLNDSNTFTSPVNKRNLSCNLSSSNITLNSSRRVYGSNVKSRLSTSPFQNKTLSNIKTLGKMSYIPKRYKGLKTSFTKPNIKFRKPLSISPSRVYKLKMNSPENTEDGSSHLTPYVLKRSSKRQSFLPSPKDSNKFSLKYTPKPTSTKLYRDPSNKKLYKTATKNSKYREEEKKGEIFEPSSSIKNRKKQKQAFLEEQPKSKEKIFSGVKKPKISKKKMQAIENRKKEISSQIYCIAPELNPSLKENPFELSDDTAYERSRHSHHRIGKYSRVVTMKRSSRGNRAEKRISISVSNHNHFGTPKFDKIFEDFFIIGIEPKKKVKNDDKGFGFPKVLYSYIDYSSKEDQSRVDSMIDFCFPEGLSVEEIDPNDSLNSPYIEEVLYSKHPYRKNSFVFTLNNTEQKDKEAEYINFLCVRFLDLVKCKKMYKKAVYLTKKAYCFKFNHSCYDLVLDIANTMISMMKDSWVHELNRLSIADSRSSEASTTLNKELSAYLRNELITGEMKNMLDEISLYDFSKHTGSNIQHRAQGEIMWINYTQPSLREYKYYDTKWFCPILFQNLSLENFIMALFAIMLEKSIIFISKDVQYCSCVVLGLKNLIEPFRICFAIIPVMPQHVIEYLSAPVPLLVGLPSNLVEINKIDYQNFEADMAEDLNWVNLDDESQSKWNSEMTLPFCAGLKEKIREDYDFIRSFPKSLIEHQSDEVDQKVRSIVDIIKDCIFDTFINPIPLSIGFSVEQDSDSKFPREVKSPRTQERLSKIDRDEIKIENPVDEKFFQEFYDSLMFQTFLEEYNKDSEE</sequence>
<dbReference type="Gene3D" id="3.40.50.11500">
    <property type="match status" value="1"/>
</dbReference>
<evidence type="ECO:0000313" key="5">
    <source>
        <dbReference type="Proteomes" id="UP001295684"/>
    </source>
</evidence>
<organism evidence="4 5">
    <name type="scientific">Euplotes crassus</name>
    <dbReference type="NCBI Taxonomy" id="5936"/>
    <lineage>
        <taxon>Eukaryota</taxon>
        <taxon>Sar</taxon>
        <taxon>Alveolata</taxon>
        <taxon>Ciliophora</taxon>
        <taxon>Intramacronucleata</taxon>
        <taxon>Spirotrichea</taxon>
        <taxon>Hypotrichia</taxon>
        <taxon>Euplotida</taxon>
        <taxon>Euplotidae</taxon>
        <taxon>Moneuplotes</taxon>
    </lineage>
</organism>
<keyword evidence="1" id="KW-0175">Coiled coil</keyword>
<dbReference type="EMBL" id="CAMPGE010025530">
    <property type="protein sequence ID" value="CAI2383274.1"/>
    <property type="molecule type" value="Genomic_DNA"/>
</dbReference>
<comment type="caution">
    <text evidence="4">The sequence shown here is derived from an EMBL/GenBank/DDBJ whole genome shotgun (WGS) entry which is preliminary data.</text>
</comment>
<proteinExistence type="predicted"/>
<dbReference type="PANTHER" id="PTHR15288">
    <property type="entry name" value="DENN DOMAIN-CONTAINING PROTEIN 2"/>
    <property type="match status" value="1"/>
</dbReference>
<dbReference type="Pfam" id="PF02141">
    <property type="entry name" value="DENN"/>
    <property type="match status" value="1"/>
</dbReference>
<dbReference type="InterPro" id="IPR001194">
    <property type="entry name" value="cDENN_dom"/>
</dbReference>
<evidence type="ECO:0000256" key="1">
    <source>
        <dbReference type="SAM" id="Coils"/>
    </source>
</evidence>
<dbReference type="PROSITE" id="PS50211">
    <property type="entry name" value="DENN"/>
    <property type="match status" value="1"/>
</dbReference>
<evidence type="ECO:0000313" key="4">
    <source>
        <dbReference type="EMBL" id="CAI2383274.1"/>
    </source>
</evidence>